<reference evidence="1" key="1">
    <citation type="submission" date="2023-10" db="EMBL/GenBank/DDBJ databases">
        <authorList>
            <person name="Domelevo Entfellner J.-B."/>
        </authorList>
    </citation>
    <scope>NUCLEOTIDE SEQUENCE</scope>
</reference>
<gene>
    <name evidence="1" type="ORF">AYBTSS11_LOCUS30905</name>
</gene>
<evidence type="ECO:0000313" key="2">
    <source>
        <dbReference type="Proteomes" id="UP001189624"/>
    </source>
</evidence>
<proteinExistence type="predicted"/>
<dbReference type="Gramene" id="rna-AYBTSS11_LOCUS30905">
    <property type="protein sequence ID" value="CAJ1978706.1"/>
    <property type="gene ID" value="gene-AYBTSS11_LOCUS30905"/>
</dbReference>
<sequence length="90" mass="10120">MNFVANNVSSFDLHLRSLSTPHSNNVSGFDFHLRSLLHVARRFTGRGIRSSPFRSTVVRQSETGMIRGGRRRASRGQGSAVVRYFVEGNR</sequence>
<name>A0AA87B8H8_9FABA</name>
<accession>A0AA87B8H8</accession>
<evidence type="ECO:0000313" key="1">
    <source>
        <dbReference type="EMBL" id="CAJ1978706.1"/>
    </source>
</evidence>
<protein>
    <submittedName>
        <fullName evidence="1">Uncharacterized protein</fullName>
    </submittedName>
</protein>
<dbReference type="Proteomes" id="UP001189624">
    <property type="component" value="Chromosome 11"/>
</dbReference>
<keyword evidence="2" id="KW-1185">Reference proteome</keyword>
<organism evidence="1 2">
    <name type="scientific">Sphenostylis stenocarpa</name>
    <dbReference type="NCBI Taxonomy" id="92480"/>
    <lineage>
        <taxon>Eukaryota</taxon>
        <taxon>Viridiplantae</taxon>
        <taxon>Streptophyta</taxon>
        <taxon>Embryophyta</taxon>
        <taxon>Tracheophyta</taxon>
        <taxon>Spermatophyta</taxon>
        <taxon>Magnoliopsida</taxon>
        <taxon>eudicotyledons</taxon>
        <taxon>Gunneridae</taxon>
        <taxon>Pentapetalae</taxon>
        <taxon>rosids</taxon>
        <taxon>fabids</taxon>
        <taxon>Fabales</taxon>
        <taxon>Fabaceae</taxon>
        <taxon>Papilionoideae</taxon>
        <taxon>50 kb inversion clade</taxon>
        <taxon>NPAAA clade</taxon>
        <taxon>indigoferoid/millettioid clade</taxon>
        <taxon>Phaseoleae</taxon>
        <taxon>Sphenostylis</taxon>
    </lineage>
</organism>
<dbReference type="AlphaFoldDB" id="A0AA87B8H8"/>
<dbReference type="EMBL" id="OY731408">
    <property type="protein sequence ID" value="CAJ1978706.1"/>
    <property type="molecule type" value="Genomic_DNA"/>
</dbReference>